<dbReference type="InterPro" id="IPR012340">
    <property type="entry name" value="NA-bd_OB-fold"/>
</dbReference>
<dbReference type="CDD" id="cd18809">
    <property type="entry name" value="SF1_C_RecD"/>
    <property type="match status" value="1"/>
</dbReference>
<dbReference type="GO" id="GO:0016787">
    <property type="term" value="F:hydrolase activity"/>
    <property type="evidence" value="ECO:0007669"/>
    <property type="project" value="UniProtKB-KW"/>
</dbReference>
<dbReference type="InterPro" id="IPR025476">
    <property type="entry name" value="Helitron_helicase-like"/>
</dbReference>
<dbReference type="Pfam" id="PF21530">
    <property type="entry name" value="Pif1_2B_dom"/>
    <property type="match status" value="1"/>
</dbReference>
<comment type="similarity">
    <text evidence="1">Belongs to the helicase family.</text>
</comment>
<sequence length="1851" mass="209917">MGMSKRTEPARRFYRSGSTGSRFLPVSIIAAMCLFDVWSFVLQARLAGILPPEIPSLPILPAYDDIGDCNFVCVSCSALFWFDERVKYLSRPQCPAYSRCCRSGSVVLPYSLAPPQLLATLYDFPPFIKNIRGYNNIFSMTFFGGKVDEDVNKTAGPYVFKVSGQVCHWIDTEHELQNRLSAVERKDAQSLDPMIVETLMGVFNIHNEYVRTFKTAKDLAVENSLVDYAVCLFNNVPDRLYGPPAHGTLGCTVVGEDAIGSTYDIVIHSRSGVPRRISKLHPSYMALQYPVLFPYGETGWSPRLKLHDERSSKVRNLTINMYYSYQIHARNGVWSLLLNSCRLFQQYLVDTYACIELSRLDFCEHNQSQLRSAYVSGIYDALSRGDTESRSVGKRVFLPPSFVGGPRYMYSHYQDALSICREYGNPQYFITFTCNVGWPEITRYMNSHHQTDVGSRADIISRVFHMKVTAFIAYLKSDKTFGPVSAYLYTIEFQKRGLSHCHILIWVEDSHKIKDPSKVDDYITAELPDPVSEPLCMVHGPCGLLNSKAPCMKDGNCKKKFPKSFVSTTFFDRDGYAHYKRNSSSLHMLQSGIQIDNRYIVPYNKRLSIRFNAHINVEYCGWNMMIKYLFKYVSKGMERVRFVVQKDTQCADTSVYGQCIVVDEIKNYIDGRFLCPHDAAWRILDFPIHERDPPVIILPVHLPNMQSVFFKENTQIKEVVENPTFGSSLLLGWFEKNRWDSTGRELTYASYPTKYWWDDREKCWKRRRRSNSRALGRLIFVHPTGGELFFLRMLLSHQKGCKSYEELRTVSDVMYDDFRSACNALGLIGDDKEWMDAFVQASEWATSSQLRSLFCYLLLLCDVNDPMCLWDIGWRKMSDDLVYRMRSSNPTIELNIDDNHILRSSTPPRSILDFHLPKLTDSNITLLKNRLFLEETSYNKVALISTHDHMLPLLNNAQLQVYNDIRSAEETQQQVLIFVYGHGGTGKTFLWNTLLAYFRSRGKIALAVAASGIASLLLPSGRTAHSRFNIPIDFSEKTACNIRKHTMLAELLKQTSIIIWDEAPMSDRRCFECLDRSLKDILDCEAKTFGGMSMLLGGDFRQTLPVSPKSTPSEIVSLTLPNSYLWPYFKLCKLSANMRLKDSSMSSKIELNASDFATWLVQVGDGRIGNMDTVDRINTKWIEIPKSLLIPPSENGLDSLINFVYGDIFQTNVSTSMLSGRAIVCPKNETIQHINDIVMRKIPGVSKIYESADSIEFNGKQTTEVNTFYPLEYLNGLTFPSIPAHSLLLKINTPIMLIRNINQKEGLCNGTRLMVSQLLSNVIEASIITGTSIGKKVFLPRIRFIHKAPDIPFTFIRKQFPVNVCYGMTINKSQGQSLTRIGIYLPEPVFTHGQLYVALSRATSPEAVKILMHSDDKTTNNITKNVVFKDFLQKINNSELRILRMRTPQVRTQETWFLAVDRNGDVVQILGQRKDQGYLQSVLIPSKCYTIEKYACGIPDRYQKWLDNEVYIAAGMASSITSIQDTHTIPACWFTFITKKQIANYVDRHADTNIRGEDIAISLWKECTNIPSKFDAVGLENTVAPVVVAITSIKISTYDGSLRHGISSASHLYINPPIPETPLLTDSFRTFSDSSIFFDIPTPLGDILQRGHPELLNKSFTTKAVITAYVFSDCWYQVQCPNCKIPAFKQGKSWFCPSDGIINAPTITFKLSATLADENNSIVALLSDNAAQDLFGSTADKLIPDDDINCRGQLPAIATTVQGIAKKMKLRITNTSTDTNIRFMITDIEKSNPQETAYPTTPAPHHRSPSKDNEKDCSSVPQHSRANVRRSLPFESQDTSNTKRKSARKIE</sequence>
<keyword evidence="1" id="KW-0233">DNA recombination</keyword>
<feature type="transmembrane region" description="Helical" evidence="3">
    <location>
        <begin position="21"/>
        <end position="42"/>
    </location>
</feature>
<dbReference type="InterPro" id="IPR049163">
    <property type="entry name" value="Pif1-like_2B_dom"/>
</dbReference>
<evidence type="ECO:0000256" key="2">
    <source>
        <dbReference type="SAM" id="MobiDB-lite"/>
    </source>
</evidence>
<feature type="domain" description="DNA helicase Pif1-like DEAD-box helicase" evidence="4">
    <location>
        <begin position="954"/>
        <end position="1171"/>
    </location>
</feature>
<accession>A0A9R1VZP6</accession>
<dbReference type="GO" id="GO:0006281">
    <property type="term" value="P:DNA repair"/>
    <property type="evidence" value="ECO:0007669"/>
    <property type="project" value="UniProtKB-KW"/>
</dbReference>
<dbReference type="GO" id="GO:0005524">
    <property type="term" value="F:ATP binding"/>
    <property type="evidence" value="ECO:0007669"/>
    <property type="project" value="UniProtKB-KW"/>
</dbReference>
<keyword evidence="3" id="KW-0472">Membrane</keyword>
<feature type="domain" description="DNA helicase Pif1-like 2B" evidence="6">
    <location>
        <begin position="1272"/>
        <end position="1318"/>
    </location>
</feature>
<feature type="region of interest" description="Disordered" evidence="2">
    <location>
        <begin position="1788"/>
        <end position="1851"/>
    </location>
</feature>
<evidence type="ECO:0000313" key="7">
    <source>
        <dbReference type="EMBL" id="KAJ0217042.1"/>
    </source>
</evidence>
<dbReference type="InterPro" id="IPR027417">
    <property type="entry name" value="P-loop_NTPase"/>
</dbReference>
<dbReference type="Pfam" id="PF05970">
    <property type="entry name" value="PIF1"/>
    <property type="match status" value="1"/>
</dbReference>
<evidence type="ECO:0000313" key="8">
    <source>
        <dbReference type="Proteomes" id="UP000235145"/>
    </source>
</evidence>
<evidence type="ECO:0000259" key="6">
    <source>
        <dbReference type="Pfam" id="PF21530"/>
    </source>
</evidence>
<comment type="cofactor">
    <cofactor evidence="1">
        <name>Mg(2+)</name>
        <dbReference type="ChEBI" id="CHEBI:18420"/>
    </cofactor>
</comment>
<dbReference type="FunFam" id="3.40.50.300:FF:002884">
    <property type="entry name" value="ATP-dependent DNA helicase"/>
    <property type="match status" value="1"/>
</dbReference>
<dbReference type="EC" id="5.6.2.3" evidence="1"/>
<dbReference type="GO" id="GO:0000723">
    <property type="term" value="P:telomere maintenance"/>
    <property type="evidence" value="ECO:0007669"/>
    <property type="project" value="InterPro"/>
</dbReference>
<dbReference type="PANTHER" id="PTHR10492:SF96">
    <property type="entry name" value="ATP-DEPENDENT DNA HELICASE"/>
    <property type="match status" value="1"/>
</dbReference>
<dbReference type="Gene3D" id="2.40.50.140">
    <property type="entry name" value="Nucleic acid-binding proteins"/>
    <property type="match status" value="2"/>
</dbReference>
<evidence type="ECO:0000259" key="4">
    <source>
        <dbReference type="Pfam" id="PF05970"/>
    </source>
</evidence>
<comment type="catalytic activity">
    <reaction evidence="1">
        <text>ATP + H2O = ADP + phosphate + H(+)</text>
        <dbReference type="Rhea" id="RHEA:13065"/>
        <dbReference type="ChEBI" id="CHEBI:15377"/>
        <dbReference type="ChEBI" id="CHEBI:15378"/>
        <dbReference type="ChEBI" id="CHEBI:30616"/>
        <dbReference type="ChEBI" id="CHEBI:43474"/>
        <dbReference type="ChEBI" id="CHEBI:456216"/>
        <dbReference type="EC" id="5.6.2.3"/>
    </reaction>
</comment>
<proteinExistence type="inferred from homology"/>
<reference evidence="7 8" key="1">
    <citation type="journal article" date="2017" name="Nat. Commun.">
        <title>Genome assembly with in vitro proximity ligation data and whole-genome triplication in lettuce.</title>
        <authorList>
            <person name="Reyes-Chin-Wo S."/>
            <person name="Wang Z."/>
            <person name="Yang X."/>
            <person name="Kozik A."/>
            <person name="Arikit S."/>
            <person name="Song C."/>
            <person name="Xia L."/>
            <person name="Froenicke L."/>
            <person name="Lavelle D.O."/>
            <person name="Truco M.J."/>
            <person name="Xia R."/>
            <person name="Zhu S."/>
            <person name="Xu C."/>
            <person name="Xu H."/>
            <person name="Xu X."/>
            <person name="Cox K."/>
            <person name="Korf I."/>
            <person name="Meyers B.C."/>
            <person name="Michelmore R.W."/>
        </authorList>
    </citation>
    <scope>NUCLEOTIDE SEQUENCE [LARGE SCALE GENOMIC DNA]</scope>
    <source>
        <strain evidence="8">cv. Salinas</strain>
        <tissue evidence="7">Seedlings</tissue>
    </source>
</reference>
<dbReference type="PANTHER" id="PTHR10492">
    <property type="match status" value="1"/>
</dbReference>
<keyword evidence="3" id="KW-0812">Transmembrane</keyword>
<gene>
    <name evidence="7" type="ORF">LSAT_V11C300140730</name>
</gene>
<comment type="caution">
    <text evidence="7">The sequence shown here is derived from an EMBL/GenBank/DDBJ whole genome shotgun (WGS) entry which is preliminary data.</text>
</comment>
<dbReference type="InterPro" id="IPR010285">
    <property type="entry name" value="DNA_helicase_pif1-like_DEAD"/>
</dbReference>
<dbReference type="Proteomes" id="UP000235145">
    <property type="component" value="Unassembled WGS sequence"/>
</dbReference>
<dbReference type="SUPFAM" id="SSF52540">
    <property type="entry name" value="P-loop containing nucleoside triphosphate hydrolases"/>
    <property type="match status" value="2"/>
</dbReference>
<keyword evidence="1" id="KW-0234">DNA repair</keyword>
<organism evidence="7 8">
    <name type="scientific">Lactuca sativa</name>
    <name type="common">Garden lettuce</name>
    <dbReference type="NCBI Taxonomy" id="4236"/>
    <lineage>
        <taxon>Eukaryota</taxon>
        <taxon>Viridiplantae</taxon>
        <taxon>Streptophyta</taxon>
        <taxon>Embryophyta</taxon>
        <taxon>Tracheophyta</taxon>
        <taxon>Spermatophyta</taxon>
        <taxon>Magnoliopsida</taxon>
        <taxon>eudicotyledons</taxon>
        <taxon>Gunneridae</taxon>
        <taxon>Pentapetalae</taxon>
        <taxon>asterids</taxon>
        <taxon>campanulids</taxon>
        <taxon>Asterales</taxon>
        <taxon>Asteraceae</taxon>
        <taxon>Cichorioideae</taxon>
        <taxon>Cichorieae</taxon>
        <taxon>Lactucinae</taxon>
        <taxon>Lactuca</taxon>
    </lineage>
</organism>
<feature type="domain" description="Helitron helicase-like" evidence="5">
    <location>
        <begin position="322"/>
        <end position="505"/>
    </location>
</feature>
<evidence type="ECO:0000259" key="5">
    <source>
        <dbReference type="Pfam" id="PF14214"/>
    </source>
</evidence>
<keyword evidence="1" id="KW-0347">Helicase</keyword>
<feature type="compositionally biased region" description="Basic residues" evidence="2">
    <location>
        <begin position="1842"/>
        <end position="1851"/>
    </location>
</feature>
<keyword evidence="8" id="KW-1185">Reference proteome</keyword>
<dbReference type="EMBL" id="NBSK02000003">
    <property type="protein sequence ID" value="KAJ0217042.1"/>
    <property type="molecule type" value="Genomic_DNA"/>
</dbReference>
<keyword evidence="1" id="KW-0227">DNA damage</keyword>
<dbReference type="GO" id="GO:0006310">
    <property type="term" value="P:DNA recombination"/>
    <property type="evidence" value="ECO:0007669"/>
    <property type="project" value="UniProtKB-KW"/>
</dbReference>
<evidence type="ECO:0000256" key="1">
    <source>
        <dbReference type="RuleBase" id="RU363044"/>
    </source>
</evidence>
<keyword evidence="3" id="KW-1133">Transmembrane helix</keyword>
<protein>
    <recommendedName>
        <fullName evidence="1">ATP-dependent DNA helicase</fullName>
        <ecNumber evidence="1">5.6.2.3</ecNumber>
    </recommendedName>
</protein>
<name>A0A9R1VZP6_LACSA</name>
<keyword evidence="1" id="KW-0547">Nucleotide-binding</keyword>
<evidence type="ECO:0000256" key="3">
    <source>
        <dbReference type="SAM" id="Phobius"/>
    </source>
</evidence>
<dbReference type="SUPFAM" id="SSF50249">
    <property type="entry name" value="Nucleic acid-binding proteins"/>
    <property type="match status" value="1"/>
</dbReference>
<keyword evidence="1" id="KW-0378">Hydrolase</keyword>
<dbReference type="Pfam" id="PF14214">
    <property type="entry name" value="Helitron_like_N"/>
    <property type="match status" value="1"/>
</dbReference>
<dbReference type="GO" id="GO:0043139">
    <property type="term" value="F:5'-3' DNA helicase activity"/>
    <property type="evidence" value="ECO:0007669"/>
    <property type="project" value="UniProtKB-EC"/>
</dbReference>
<keyword evidence="1" id="KW-0067">ATP-binding</keyword>
<dbReference type="Gene3D" id="3.40.50.300">
    <property type="entry name" value="P-loop containing nucleotide triphosphate hydrolases"/>
    <property type="match status" value="1"/>
</dbReference>